<dbReference type="AlphaFoldDB" id="A0A7V8VF85"/>
<reference evidence="2 3" key="1">
    <citation type="submission" date="2020-07" db="EMBL/GenBank/DDBJ databases">
        <title>Thermogemmata thermophila gen. nov., sp. nov., a novel moderate thermophilic planctomycete from a Kamchatka hot spring.</title>
        <authorList>
            <person name="Elcheninov A.G."/>
            <person name="Podosokorskaya O.A."/>
            <person name="Kovaleva O.L."/>
            <person name="Novikov A."/>
            <person name="Bonch-Osmolovskaya E.A."/>
            <person name="Toshchakov S.V."/>
            <person name="Kublanov I.V."/>
        </authorList>
    </citation>
    <scope>NUCLEOTIDE SEQUENCE [LARGE SCALE GENOMIC DNA]</scope>
    <source>
        <strain evidence="2 3">2918</strain>
    </source>
</reference>
<protein>
    <submittedName>
        <fullName evidence="2">Uncharacterized protein</fullName>
    </submittedName>
</protein>
<name>A0A7V8VF85_9BACT</name>
<keyword evidence="3" id="KW-1185">Reference proteome</keyword>
<evidence type="ECO:0000313" key="2">
    <source>
        <dbReference type="EMBL" id="MBA2226939.1"/>
    </source>
</evidence>
<dbReference type="Gene3D" id="2.130.10.10">
    <property type="entry name" value="YVTN repeat-like/Quinoprotein amine dehydrogenase"/>
    <property type="match status" value="1"/>
</dbReference>
<dbReference type="InterPro" id="IPR011045">
    <property type="entry name" value="N2O_reductase_N"/>
</dbReference>
<dbReference type="Proteomes" id="UP000542342">
    <property type="component" value="Unassembled WGS sequence"/>
</dbReference>
<dbReference type="SUPFAM" id="SSF50974">
    <property type="entry name" value="Nitrous oxide reductase, N-terminal domain"/>
    <property type="match status" value="1"/>
</dbReference>
<dbReference type="RefSeq" id="WP_194538499.1">
    <property type="nucleotide sequence ID" value="NZ_JACEFB010000009.1"/>
</dbReference>
<proteinExistence type="predicted"/>
<accession>A0A7V8VF85</accession>
<evidence type="ECO:0000256" key="1">
    <source>
        <dbReference type="SAM" id="MobiDB-lite"/>
    </source>
</evidence>
<gene>
    <name evidence="2" type="ORF">H0921_12275</name>
</gene>
<organism evidence="2 3">
    <name type="scientific">Thermogemmata fonticola</name>
    <dbReference type="NCBI Taxonomy" id="2755323"/>
    <lineage>
        <taxon>Bacteria</taxon>
        <taxon>Pseudomonadati</taxon>
        <taxon>Planctomycetota</taxon>
        <taxon>Planctomycetia</taxon>
        <taxon>Gemmatales</taxon>
        <taxon>Gemmataceae</taxon>
        <taxon>Thermogemmata</taxon>
    </lineage>
</organism>
<sequence length="476" mass="52326">MKSLADRLVPKALWYLPAGLVLLLPFVPSEMGSPGLQAAAPPATPGLADAGPPLRPASVQAPAAPPAPPAKAPFRYVWGKAYHILPETHTDESGYFSLCEGHNGKIYVGTAAYGFNAYLVEFDPVTERQRIVVDVNKVCGLPTPAKPTYAAQAKIHTRNFVAPSGKIYVGSKQGYRRGKEDTADYPGGYVIVYDPKTDKAECLGMPYPGEGVNDVTADEDAGLVYVVTCEEHHWMILDLKTRRYHEPDPKLRLTPYAQTLLDAQNRAVVLSRDFQLIRYDPKTRKLEYLTLASNGQPVGRADDKLGPACWAKTADSKTAYLIRMSDSRLFRIDLTAAGPSVPVADLGRLLPGKGFDSRGSLIVGHDGKVYVLIRVDNDTGFGKGYLHHLVSYDPARNQTVDHGVIAVRNKDWFQFHDAHGKPKPWSHGFHTLPDGTITPLHVHMALHMARDGTLYATIIYPFTLLRIAPQDYRGQP</sequence>
<evidence type="ECO:0000313" key="3">
    <source>
        <dbReference type="Proteomes" id="UP000542342"/>
    </source>
</evidence>
<dbReference type="InterPro" id="IPR015943">
    <property type="entry name" value="WD40/YVTN_repeat-like_dom_sf"/>
</dbReference>
<feature type="region of interest" description="Disordered" evidence="1">
    <location>
        <begin position="37"/>
        <end position="66"/>
    </location>
</feature>
<dbReference type="EMBL" id="JACEFB010000009">
    <property type="protein sequence ID" value="MBA2226939.1"/>
    <property type="molecule type" value="Genomic_DNA"/>
</dbReference>
<comment type="caution">
    <text evidence="2">The sequence shown here is derived from an EMBL/GenBank/DDBJ whole genome shotgun (WGS) entry which is preliminary data.</text>
</comment>